<comment type="caution">
    <text evidence="2">The sequence shown here is derived from an EMBL/GenBank/DDBJ whole genome shotgun (WGS) entry which is preliminary data.</text>
</comment>
<feature type="region of interest" description="Disordered" evidence="1">
    <location>
        <begin position="323"/>
        <end position="350"/>
    </location>
</feature>
<reference evidence="2" key="1">
    <citation type="submission" date="2023-06" db="EMBL/GenBank/DDBJ databases">
        <authorList>
            <consortium name="Lawrence Berkeley National Laboratory"/>
            <person name="Ahrendt S."/>
            <person name="Sahu N."/>
            <person name="Indic B."/>
            <person name="Wong-Bajracharya J."/>
            <person name="Merenyi Z."/>
            <person name="Ke H.-M."/>
            <person name="Monk M."/>
            <person name="Kocsube S."/>
            <person name="Drula E."/>
            <person name="Lipzen A."/>
            <person name="Balint B."/>
            <person name="Henrissat B."/>
            <person name="Andreopoulos B."/>
            <person name="Martin F.M."/>
            <person name="Harder C.B."/>
            <person name="Rigling D."/>
            <person name="Ford K.L."/>
            <person name="Foster G.D."/>
            <person name="Pangilinan J."/>
            <person name="Papanicolaou A."/>
            <person name="Barry K."/>
            <person name="LaButti K."/>
            <person name="Viragh M."/>
            <person name="Koriabine M."/>
            <person name="Yan M."/>
            <person name="Riley R."/>
            <person name="Champramary S."/>
            <person name="Plett K.L."/>
            <person name="Tsai I.J."/>
            <person name="Slot J."/>
            <person name="Sipos G."/>
            <person name="Plett J."/>
            <person name="Nagy L.G."/>
            <person name="Grigoriev I.V."/>
        </authorList>
    </citation>
    <scope>NUCLEOTIDE SEQUENCE</scope>
    <source>
        <strain evidence="2">HWK02</strain>
    </source>
</reference>
<dbReference type="Proteomes" id="UP001175228">
    <property type="component" value="Unassembled WGS sequence"/>
</dbReference>
<organism evidence="2 3">
    <name type="scientific">Armillaria luteobubalina</name>
    <dbReference type="NCBI Taxonomy" id="153913"/>
    <lineage>
        <taxon>Eukaryota</taxon>
        <taxon>Fungi</taxon>
        <taxon>Dikarya</taxon>
        <taxon>Basidiomycota</taxon>
        <taxon>Agaricomycotina</taxon>
        <taxon>Agaricomycetes</taxon>
        <taxon>Agaricomycetidae</taxon>
        <taxon>Agaricales</taxon>
        <taxon>Marasmiineae</taxon>
        <taxon>Physalacriaceae</taxon>
        <taxon>Armillaria</taxon>
    </lineage>
</organism>
<evidence type="ECO:0000256" key="1">
    <source>
        <dbReference type="SAM" id="MobiDB-lite"/>
    </source>
</evidence>
<keyword evidence="3" id="KW-1185">Reference proteome</keyword>
<feature type="region of interest" description="Disordered" evidence="1">
    <location>
        <begin position="159"/>
        <end position="184"/>
    </location>
</feature>
<dbReference type="AlphaFoldDB" id="A0AA39QMD9"/>
<evidence type="ECO:0000313" key="2">
    <source>
        <dbReference type="EMBL" id="KAK0505622.1"/>
    </source>
</evidence>
<name>A0AA39QMD9_9AGAR</name>
<dbReference type="EMBL" id="JAUEPU010000001">
    <property type="protein sequence ID" value="KAK0505622.1"/>
    <property type="molecule type" value="Genomic_DNA"/>
</dbReference>
<protein>
    <submittedName>
        <fullName evidence="2">Uncharacterized protein</fullName>
    </submittedName>
</protein>
<sequence>MSGSNSAKPVTEVEMNYSQAGLVDNCFEESQYEAGISVLDQLRSPRRRPKASHIRQLLYMALYPPSFQINEVDIAASPTKIKQGVHFHLKTTAIRSAQRLLLSFALTNTPKGLFRTVPGYDESVPSTEGDDDSVLARDSQCITRNKNCWSLLKPGFIKSSTPASQSSGSKRRRSQHDEEDDSVVSENAWPTLEWFITIFEKDESITEVGQPPYSELLLSQVPPTRDGKARWELSAPLDVVFCCLQQRNDNYRKLGARLMALLINLSLTTYLDHSIFVSSVFFRLSTTSTDLFVYLMLSLTPSPSMLRFKVSLCQHFLRNHDGHVNNVPARPKPQARAPPKPRGTNATTPEATAPLVARKIALPSAKEIVRLASLKLTSSSVSIPRIQFELVQAYTLLQRQCAEEERDQDWLGGFYKDNLKGAFGGSCEEGHQFGQVLQILIEA</sequence>
<proteinExistence type="predicted"/>
<gene>
    <name evidence="2" type="ORF">EDD18DRAFT_91</name>
</gene>
<evidence type="ECO:0000313" key="3">
    <source>
        <dbReference type="Proteomes" id="UP001175228"/>
    </source>
</evidence>
<accession>A0AA39QMD9</accession>